<name>A0A8J6C7I8_DIALT</name>
<dbReference type="PANTHER" id="PTHR33798:SF5">
    <property type="entry name" value="FLAVIN REDUCTASE LIKE DOMAIN-CONTAINING PROTEIN"/>
    <property type="match status" value="1"/>
</dbReference>
<evidence type="ECO:0000256" key="2">
    <source>
        <dbReference type="ARBA" id="ARBA00022630"/>
    </source>
</evidence>
<organism evidence="7 8">
    <name type="scientific">Diacronema lutheri</name>
    <name type="common">Unicellular marine alga</name>
    <name type="synonym">Monochrysis lutheri</name>
    <dbReference type="NCBI Taxonomy" id="2081491"/>
    <lineage>
        <taxon>Eukaryota</taxon>
        <taxon>Haptista</taxon>
        <taxon>Haptophyta</taxon>
        <taxon>Pavlovophyceae</taxon>
        <taxon>Pavlovales</taxon>
        <taxon>Pavlovaceae</taxon>
        <taxon>Diacronema</taxon>
    </lineage>
</organism>
<comment type="similarity">
    <text evidence="4">Belongs to the flavoredoxin family.</text>
</comment>
<dbReference type="AlphaFoldDB" id="A0A8J6C7I8"/>
<dbReference type="SMART" id="SM00903">
    <property type="entry name" value="Flavin_Reduct"/>
    <property type="match status" value="1"/>
</dbReference>
<dbReference type="OMA" id="PHNPFNA"/>
<evidence type="ECO:0000256" key="1">
    <source>
        <dbReference type="ARBA" id="ARBA00001917"/>
    </source>
</evidence>
<comment type="cofactor">
    <cofactor evidence="1">
        <name>FMN</name>
        <dbReference type="ChEBI" id="CHEBI:58210"/>
    </cofactor>
</comment>
<sequence length="278" mass="29415">MPPSASLFAAALAAGCGACLLWRRLAARRAARAPARALASAPPHPLWAPPQPMPPPFADASHVSLDPTALASCYPLMISAFVPRPIAFVSTRSDKYGGNLAPFSYAGLFNHDPPTVGFSVVSNARAPDGKKDTLANIDESGEFVVHVMSEWYVEAANHCCGAFPRGEDEFDLSGLTRVPSLKVGPPRVGEAAVAFECKLAHRHEMRNAKGEVSATLILGEVVMIHLAAGVCELDGAGAGKPTVRFDALQPMSRLGGNTYGRTTSTFDLPRPDRSVRAT</sequence>
<feature type="compositionally biased region" description="Basic and acidic residues" evidence="5">
    <location>
        <begin position="269"/>
        <end position="278"/>
    </location>
</feature>
<gene>
    <name evidence="7" type="ORF">KFE25_003615</name>
</gene>
<keyword evidence="2" id="KW-0285">Flavoprotein</keyword>
<dbReference type="SUPFAM" id="SSF50475">
    <property type="entry name" value="FMN-binding split barrel"/>
    <property type="match status" value="1"/>
</dbReference>
<dbReference type="EMBL" id="JAGTXO010000028">
    <property type="protein sequence ID" value="KAG8461046.1"/>
    <property type="molecule type" value="Genomic_DNA"/>
</dbReference>
<proteinExistence type="inferred from homology"/>
<keyword evidence="8" id="KW-1185">Reference proteome</keyword>
<evidence type="ECO:0000313" key="7">
    <source>
        <dbReference type="EMBL" id="KAG8461046.1"/>
    </source>
</evidence>
<dbReference type="Gene3D" id="2.30.110.10">
    <property type="entry name" value="Electron Transport, Fmn-binding Protein, Chain A"/>
    <property type="match status" value="1"/>
</dbReference>
<dbReference type="InterPro" id="IPR012349">
    <property type="entry name" value="Split_barrel_FMN-bd"/>
</dbReference>
<evidence type="ECO:0000313" key="8">
    <source>
        <dbReference type="Proteomes" id="UP000751190"/>
    </source>
</evidence>
<reference evidence="7" key="1">
    <citation type="submission" date="2021-05" db="EMBL/GenBank/DDBJ databases">
        <title>The genome of the haptophyte Pavlova lutheri (Diacronema luteri, Pavlovales) - a model for lipid biosynthesis in eukaryotic algae.</title>
        <authorList>
            <person name="Hulatt C.J."/>
            <person name="Posewitz M.C."/>
        </authorList>
    </citation>
    <scope>NUCLEOTIDE SEQUENCE</scope>
    <source>
        <strain evidence="7">NIVA-4/92</strain>
    </source>
</reference>
<dbReference type="GO" id="GO:0010181">
    <property type="term" value="F:FMN binding"/>
    <property type="evidence" value="ECO:0007669"/>
    <property type="project" value="InterPro"/>
</dbReference>
<dbReference type="OrthoDB" id="10250990at2759"/>
<feature type="domain" description="Flavin reductase like" evidence="6">
    <location>
        <begin position="79"/>
        <end position="239"/>
    </location>
</feature>
<dbReference type="InterPro" id="IPR002563">
    <property type="entry name" value="Flavin_Rdtase-like_dom"/>
</dbReference>
<accession>A0A8J6C7I8</accession>
<evidence type="ECO:0000256" key="5">
    <source>
        <dbReference type="SAM" id="MobiDB-lite"/>
    </source>
</evidence>
<evidence type="ECO:0000256" key="4">
    <source>
        <dbReference type="ARBA" id="ARBA00038054"/>
    </source>
</evidence>
<protein>
    <recommendedName>
        <fullName evidence="6">Flavin reductase like domain-containing protein</fullName>
    </recommendedName>
</protein>
<dbReference type="Pfam" id="PF01613">
    <property type="entry name" value="Flavin_Reduct"/>
    <property type="match status" value="1"/>
</dbReference>
<keyword evidence="3" id="KW-0288">FMN</keyword>
<evidence type="ECO:0000256" key="3">
    <source>
        <dbReference type="ARBA" id="ARBA00022643"/>
    </source>
</evidence>
<dbReference type="PANTHER" id="PTHR33798">
    <property type="entry name" value="FLAVOPROTEIN OXYGENASE"/>
    <property type="match status" value="1"/>
</dbReference>
<feature type="region of interest" description="Disordered" evidence="5">
    <location>
        <begin position="256"/>
        <end position="278"/>
    </location>
</feature>
<dbReference type="Proteomes" id="UP000751190">
    <property type="component" value="Unassembled WGS sequence"/>
</dbReference>
<evidence type="ECO:0000259" key="6">
    <source>
        <dbReference type="SMART" id="SM00903"/>
    </source>
</evidence>
<comment type="caution">
    <text evidence="7">The sequence shown here is derived from an EMBL/GenBank/DDBJ whole genome shotgun (WGS) entry which is preliminary data.</text>
</comment>